<dbReference type="InterPro" id="IPR036217">
    <property type="entry name" value="MethylDNA_cys_MeTrfase_DNAb"/>
</dbReference>
<dbReference type="PATRIC" id="fig|1543721.4.peg.3700"/>
<dbReference type="RefSeq" id="WP_046860821.1">
    <property type="nucleotide sequence ID" value="NZ_CP011412.1"/>
</dbReference>
<dbReference type="GO" id="GO:0003700">
    <property type="term" value="F:DNA-binding transcription factor activity"/>
    <property type="evidence" value="ECO:0007669"/>
    <property type="project" value="InterPro"/>
</dbReference>
<protein>
    <submittedName>
        <fullName evidence="10">6-O-methylguanine DNA methyltransferase</fullName>
    </submittedName>
</protein>
<comment type="catalytic activity">
    <reaction evidence="1">
        <text>a 4-O-methyl-thymidine in DNA + L-cysteinyl-[protein] = a thymidine in DNA + S-methyl-L-cysteinyl-[protein]</text>
        <dbReference type="Rhea" id="RHEA:53428"/>
        <dbReference type="Rhea" id="RHEA-COMP:10131"/>
        <dbReference type="Rhea" id="RHEA-COMP:10132"/>
        <dbReference type="Rhea" id="RHEA-COMP:13555"/>
        <dbReference type="Rhea" id="RHEA-COMP:13556"/>
        <dbReference type="ChEBI" id="CHEBI:29950"/>
        <dbReference type="ChEBI" id="CHEBI:82612"/>
        <dbReference type="ChEBI" id="CHEBI:137386"/>
        <dbReference type="ChEBI" id="CHEBI:137387"/>
        <dbReference type="EC" id="2.1.1.63"/>
    </reaction>
</comment>
<dbReference type="EMBL" id="CP011412">
    <property type="protein sequence ID" value="AKH21900.1"/>
    <property type="molecule type" value="Genomic_DNA"/>
</dbReference>
<evidence type="ECO:0000259" key="9">
    <source>
        <dbReference type="PROSITE" id="PS01124"/>
    </source>
</evidence>
<dbReference type="SUPFAM" id="SSF46689">
    <property type="entry name" value="Homeodomain-like"/>
    <property type="match status" value="1"/>
</dbReference>
<evidence type="ECO:0000256" key="6">
    <source>
        <dbReference type="ARBA" id="ARBA00023163"/>
    </source>
</evidence>
<evidence type="ECO:0000313" key="11">
    <source>
        <dbReference type="Proteomes" id="UP000034410"/>
    </source>
</evidence>
<dbReference type="CDD" id="cd06445">
    <property type="entry name" value="ATase"/>
    <property type="match status" value="1"/>
</dbReference>
<dbReference type="Gene3D" id="3.30.160.70">
    <property type="entry name" value="Methylated DNA-protein cysteine methyltransferase domain"/>
    <property type="match status" value="1"/>
</dbReference>
<dbReference type="PROSITE" id="PS01124">
    <property type="entry name" value="HTH_ARAC_FAMILY_2"/>
    <property type="match status" value="1"/>
</dbReference>
<dbReference type="Pfam" id="PF01035">
    <property type="entry name" value="DNA_binding_1"/>
    <property type="match status" value="1"/>
</dbReference>
<evidence type="ECO:0000256" key="7">
    <source>
        <dbReference type="ARBA" id="ARBA00023204"/>
    </source>
</evidence>
<dbReference type="PROSITE" id="PS00374">
    <property type="entry name" value="MGMT"/>
    <property type="match status" value="1"/>
</dbReference>
<dbReference type="KEGG" id="seds:AAY24_17865"/>
<dbReference type="OrthoDB" id="9811249at2"/>
<evidence type="ECO:0000256" key="3">
    <source>
        <dbReference type="ARBA" id="ARBA00022679"/>
    </source>
</evidence>
<dbReference type="Gene3D" id="1.10.10.10">
    <property type="entry name" value="Winged helix-like DNA-binding domain superfamily/Winged helix DNA-binding domain"/>
    <property type="match status" value="1"/>
</dbReference>
<keyword evidence="5" id="KW-0805">Transcription regulation</keyword>
<dbReference type="GO" id="GO:0043565">
    <property type="term" value="F:sequence-specific DNA binding"/>
    <property type="evidence" value="ECO:0007669"/>
    <property type="project" value="InterPro"/>
</dbReference>
<dbReference type="GO" id="GO:0003908">
    <property type="term" value="F:methylated-DNA-[protein]-cysteine S-methyltransferase activity"/>
    <property type="evidence" value="ECO:0007669"/>
    <property type="project" value="UniProtKB-EC"/>
</dbReference>
<dbReference type="NCBIfam" id="TIGR00589">
    <property type="entry name" value="ogt"/>
    <property type="match status" value="1"/>
</dbReference>
<dbReference type="PANTHER" id="PTHR10815:SF13">
    <property type="entry name" value="METHYLATED-DNA--PROTEIN-CYSTEINE METHYLTRANSFERASE"/>
    <property type="match status" value="1"/>
</dbReference>
<dbReference type="GO" id="GO:0006281">
    <property type="term" value="P:DNA repair"/>
    <property type="evidence" value="ECO:0007669"/>
    <property type="project" value="UniProtKB-KW"/>
</dbReference>
<evidence type="ECO:0000256" key="2">
    <source>
        <dbReference type="ARBA" id="ARBA00022603"/>
    </source>
</evidence>
<keyword evidence="3 10" id="KW-0808">Transferase</keyword>
<dbReference type="InterPro" id="IPR036631">
    <property type="entry name" value="MGMT_N_sf"/>
</dbReference>
<name>A0A0F7K3S4_9GAMM</name>
<dbReference type="InterPro" id="IPR036388">
    <property type="entry name" value="WH-like_DNA-bd_sf"/>
</dbReference>
<evidence type="ECO:0000256" key="1">
    <source>
        <dbReference type="ARBA" id="ARBA00001286"/>
    </source>
</evidence>
<dbReference type="SMART" id="SM00342">
    <property type="entry name" value="HTH_ARAC"/>
    <property type="match status" value="1"/>
</dbReference>
<dbReference type="InterPro" id="IPR018060">
    <property type="entry name" value="HTH_AraC"/>
</dbReference>
<dbReference type="AlphaFoldDB" id="A0A0F7K3S4"/>
<dbReference type="InterPro" id="IPR009057">
    <property type="entry name" value="Homeodomain-like_sf"/>
</dbReference>
<dbReference type="InterPro" id="IPR001497">
    <property type="entry name" value="MethylDNA_cys_MeTrfase_AS"/>
</dbReference>
<feature type="domain" description="HTH araC/xylS-type" evidence="9">
    <location>
        <begin position="17"/>
        <end position="114"/>
    </location>
</feature>
<gene>
    <name evidence="10" type="ORF">AAY24_17865</name>
</gene>
<dbReference type="Gene3D" id="1.10.10.60">
    <property type="entry name" value="Homeodomain-like"/>
    <property type="match status" value="1"/>
</dbReference>
<evidence type="ECO:0000313" key="10">
    <source>
        <dbReference type="EMBL" id="AKH21900.1"/>
    </source>
</evidence>
<dbReference type="SUPFAM" id="SSF53155">
    <property type="entry name" value="Methylated DNA-protein cysteine methyltransferase domain"/>
    <property type="match status" value="1"/>
</dbReference>
<dbReference type="GO" id="GO:0032259">
    <property type="term" value="P:methylation"/>
    <property type="evidence" value="ECO:0007669"/>
    <property type="project" value="UniProtKB-KW"/>
</dbReference>
<keyword evidence="4" id="KW-0227">DNA damage</keyword>
<keyword evidence="2 10" id="KW-0489">Methyltransferase</keyword>
<comment type="catalytic activity">
    <reaction evidence="8">
        <text>a 6-O-methyl-2'-deoxyguanosine in DNA + L-cysteinyl-[protein] = S-methyl-L-cysteinyl-[protein] + a 2'-deoxyguanosine in DNA</text>
        <dbReference type="Rhea" id="RHEA:24000"/>
        <dbReference type="Rhea" id="RHEA-COMP:10131"/>
        <dbReference type="Rhea" id="RHEA-COMP:10132"/>
        <dbReference type="Rhea" id="RHEA-COMP:11367"/>
        <dbReference type="Rhea" id="RHEA-COMP:11368"/>
        <dbReference type="ChEBI" id="CHEBI:29950"/>
        <dbReference type="ChEBI" id="CHEBI:82612"/>
        <dbReference type="ChEBI" id="CHEBI:85445"/>
        <dbReference type="ChEBI" id="CHEBI:85448"/>
        <dbReference type="EC" id="2.1.1.63"/>
    </reaction>
</comment>
<accession>A0A0F7K3S4</accession>
<evidence type="ECO:0000256" key="8">
    <source>
        <dbReference type="ARBA" id="ARBA00049348"/>
    </source>
</evidence>
<keyword evidence="11" id="KW-1185">Reference proteome</keyword>
<organism evidence="10 11">
    <name type="scientific">Sedimenticola thiotaurini</name>
    <dbReference type="NCBI Taxonomy" id="1543721"/>
    <lineage>
        <taxon>Bacteria</taxon>
        <taxon>Pseudomonadati</taxon>
        <taxon>Pseudomonadota</taxon>
        <taxon>Gammaproteobacteria</taxon>
        <taxon>Chromatiales</taxon>
        <taxon>Sedimenticolaceae</taxon>
        <taxon>Sedimenticola</taxon>
    </lineage>
</organism>
<dbReference type="Proteomes" id="UP000034410">
    <property type="component" value="Chromosome"/>
</dbReference>
<keyword evidence="7" id="KW-0234">DNA repair</keyword>
<keyword evidence="6" id="KW-0804">Transcription</keyword>
<dbReference type="PANTHER" id="PTHR10815">
    <property type="entry name" value="METHYLATED-DNA--PROTEIN-CYSTEINE METHYLTRANSFERASE"/>
    <property type="match status" value="1"/>
</dbReference>
<evidence type="ECO:0000256" key="4">
    <source>
        <dbReference type="ARBA" id="ARBA00022763"/>
    </source>
</evidence>
<dbReference type="InterPro" id="IPR014048">
    <property type="entry name" value="MethylDNA_cys_MeTrfase_DNA-bd"/>
</dbReference>
<sequence length="292" mass="32006">MFDLSDTESQLQYQRIARAIRFLRAHASEQPSLGAVAAEVGLSEYHFQRLFSRWAGVSPKRFLQYLTKERARAALRESRPLLEAAHAAGLSGPGRLHDLMISCEAMTPGQIKTRGAGLEIGYGWSGSPFGVALVGWTSNGVCHLGFHDDIDGRFEHELAEAWSGARLYRDESRAIDLVARIFPEQPRPGSLHLVLQGTNFQIKVWEALLQIGSGALISYSELAALAGSPRASRAVGSALAANRIGYLIPCHRVIRETGESGQYRWGEDRKLIIQGWEAARREAVQGSADQGG</sequence>
<proteinExistence type="predicted"/>
<dbReference type="SUPFAM" id="SSF46767">
    <property type="entry name" value="Methylated DNA-protein cysteine methyltransferase, C-terminal domain"/>
    <property type="match status" value="1"/>
</dbReference>
<reference evidence="10 11" key="1">
    <citation type="journal article" date="2015" name="Genome Announc.">
        <title>Complete Genome Sequence of Sedimenticola thiotaurini Strain SIP-G1, a Polyphosphate- and Polyhydroxyalkanoate-Accumulating Sulfur-Oxidizing Gammaproteobacterium Isolated from Salt Marsh Sediments.</title>
        <authorList>
            <person name="Flood B.E."/>
            <person name="Jones D.S."/>
            <person name="Bailey J.V."/>
        </authorList>
    </citation>
    <scope>NUCLEOTIDE SEQUENCE [LARGE SCALE GENOMIC DNA]</scope>
    <source>
        <strain evidence="10 11">SIP-G1</strain>
    </source>
</reference>
<dbReference type="Pfam" id="PF12833">
    <property type="entry name" value="HTH_18"/>
    <property type="match status" value="1"/>
</dbReference>
<evidence type="ECO:0000256" key="5">
    <source>
        <dbReference type="ARBA" id="ARBA00023015"/>
    </source>
</evidence>